<evidence type="ECO:0000256" key="1">
    <source>
        <dbReference type="SAM" id="MobiDB-lite"/>
    </source>
</evidence>
<evidence type="ECO:0000313" key="2">
    <source>
        <dbReference type="EMBL" id="KTB32243.1"/>
    </source>
</evidence>
<feature type="region of interest" description="Disordered" evidence="1">
    <location>
        <begin position="289"/>
        <end position="328"/>
    </location>
</feature>
<feature type="compositionally biased region" description="Low complexity" evidence="1">
    <location>
        <begin position="300"/>
        <end position="315"/>
    </location>
</feature>
<sequence>MGDVHVPDLYSRLLCPLRHGRPLWVPEPNRAMPLQCRDTGICIGDLGQFTPRGGFERIFNICESADHPINRWNGIPPNFTPLEWNRQVDETPNFFRAGVPVCSVGAKQREICAEATIAIPGLPVGVGGGIEINFSRERGAVLMPSNGATRVDCLERAGFREYARKHGVEFYKFVNGPLRREAVNGSLYLVTGVDKTDTWENAVINGTSTDKSCSLLFNTGGILDGRLRLAQTSIRQSSVASRCSPDRNTAWNQALFVRGFCISVKDSFWPWSSPGIKVSSTNDSPYKAMSGKIPFGNQPRSSGSTSSRSSRSSSSDDTQIDSVHVEDDMTRQPYNPLMVVNEFLLRSREDAHIAITHDDDWIAVMTDQDVDMPDAQTLIERIKSTFKIVIASGCVFLERPPESQSAGSLYIANATPLARPESHHPF</sequence>
<proteinExistence type="predicted"/>
<organism evidence="2 3">
    <name type="scientific">Moniliophthora roreri</name>
    <name type="common">Frosty pod rot fungus</name>
    <name type="synonym">Monilia roreri</name>
    <dbReference type="NCBI Taxonomy" id="221103"/>
    <lineage>
        <taxon>Eukaryota</taxon>
        <taxon>Fungi</taxon>
        <taxon>Dikarya</taxon>
        <taxon>Basidiomycota</taxon>
        <taxon>Agaricomycotina</taxon>
        <taxon>Agaricomycetes</taxon>
        <taxon>Agaricomycetidae</taxon>
        <taxon>Agaricales</taxon>
        <taxon>Marasmiineae</taxon>
        <taxon>Marasmiaceae</taxon>
        <taxon>Moniliophthora</taxon>
    </lineage>
</organism>
<dbReference type="EMBL" id="LATX01002243">
    <property type="protein sequence ID" value="KTB32243.1"/>
    <property type="molecule type" value="Genomic_DNA"/>
</dbReference>
<evidence type="ECO:0000313" key="3">
    <source>
        <dbReference type="Proteomes" id="UP000054988"/>
    </source>
</evidence>
<protein>
    <submittedName>
        <fullName evidence="2">Uncharacterized protein</fullName>
    </submittedName>
</protein>
<comment type="caution">
    <text evidence="2">The sequence shown here is derived from an EMBL/GenBank/DDBJ whole genome shotgun (WGS) entry which is preliminary data.</text>
</comment>
<dbReference type="AlphaFoldDB" id="A0A0W0F7C2"/>
<name>A0A0W0F7C2_MONRR</name>
<reference evidence="2 3" key="1">
    <citation type="submission" date="2015-12" db="EMBL/GenBank/DDBJ databases">
        <title>Draft genome sequence of Moniliophthora roreri, the causal agent of frosty pod rot of cacao.</title>
        <authorList>
            <person name="Aime M.C."/>
            <person name="Diaz-Valderrama J.R."/>
            <person name="Kijpornyongpan T."/>
            <person name="Phillips-Mora W."/>
        </authorList>
    </citation>
    <scope>NUCLEOTIDE SEQUENCE [LARGE SCALE GENOMIC DNA]</scope>
    <source>
        <strain evidence="2 3">MCA 2952</strain>
    </source>
</reference>
<accession>A0A0W0F7C2</accession>
<dbReference type="Proteomes" id="UP000054988">
    <property type="component" value="Unassembled WGS sequence"/>
</dbReference>
<gene>
    <name evidence="2" type="ORF">WG66_15192</name>
</gene>